<dbReference type="SUPFAM" id="SSF52343">
    <property type="entry name" value="Ferredoxin reductase-like, C-terminal NADP-linked domain"/>
    <property type="match status" value="1"/>
</dbReference>
<dbReference type="InterPro" id="IPR050415">
    <property type="entry name" value="MRET"/>
</dbReference>
<dbReference type="eggNOG" id="KOG3378">
    <property type="taxonomic scope" value="Eukaryota"/>
</dbReference>
<evidence type="ECO:0008006" key="8">
    <source>
        <dbReference type="Google" id="ProtNLM"/>
    </source>
</evidence>
<keyword evidence="2" id="KW-0001">2Fe-2S</keyword>
<protein>
    <recommendedName>
        <fullName evidence="8">FAD-binding FR-type domain-containing protein</fullName>
    </recommendedName>
</protein>
<dbReference type="Proteomes" id="UP000013827">
    <property type="component" value="Unassembled WGS sequence"/>
</dbReference>
<dbReference type="PaxDb" id="2903-EOD30195"/>
<dbReference type="AlphaFoldDB" id="A0A0D3K360"/>
<reference evidence="7" key="1">
    <citation type="journal article" date="2013" name="Nature">
        <title>Pan genome of the phytoplankton Emiliania underpins its global distribution.</title>
        <authorList>
            <person name="Read B.A."/>
            <person name="Kegel J."/>
            <person name="Klute M.J."/>
            <person name="Kuo A."/>
            <person name="Lefebvre S.C."/>
            <person name="Maumus F."/>
            <person name="Mayer C."/>
            <person name="Miller J."/>
            <person name="Monier A."/>
            <person name="Salamov A."/>
            <person name="Young J."/>
            <person name="Aguilar M."/>
            <person name="Claverie J.M."/>
            <person name="Frickenhaus S."/>
            <person name="Gonzalez K."/>
            <person name="Herman E.K."/>
            <person name="Lin Y.C."/>
            <person name="Napier J."/>
            <person name="Ogata H."/>
            <person name="Sarno A.F."/>
            <person name="Shmutz J."/>
            <person name="Schroeder D."/>
            <person name="de Vargas C."/>
            <person name="Verret F."/>
            <person name="von Dassow P."/>
            <person name="Valentin K."/>
            <person name="Van de Peer Y."/>
            <person name="Wheeler G."/>
            <person name="Dacks J.B."/>
            <person name="Delwiche C.F."/>
            <person name="Dyhrman S.T."/>
            <person name="Glockner G."/>
            <person name="John U."/>
            <person name="Richards T."/>
            <person name="Worden A.Z."/>
            <person name="Zhang X."/>
            <person name="Grigoriev I.V."/>
            <person name="Allen A.E."/>
            <person name="Bidle K."/>
            <person name="Borodovsky M."/>
            <person name="Bowler C."/>
            <person name="Brownlee C."/>
            <person name="Cock J.M."/>
            <person name="Elias M."/>
            <person name="Gladyshev V.N."/>
            <person name="Groth M."/>
            <person name="Guda C."/>
            <person name="Hadaegh A."/>
            <person name="Iglesias-Rodriguez M.D."/>
            <person name="Jenkins J."/>
            <person name="Jones B.M."/>
            <person name="Lawson T."/>
            <person name="Leese F."/>
            <person name="Lindquist E."/>
            <person name="Lobanov A."/>
            <person name="Lomsadze A."/>
            <person name="Malik S.B."/>
            <person name="Marsh M.E."/>
            <person name="Mackinder L."/>
            <person name="Mock T."/>
            <person name="Mueller-Roeber B."/>
            <person name="Pagarete A."/>
            <person name="Parker M."/>
            <person name="Probert I."/>
            <person name="Quesneville H."/>
            <person name="Raines C."/>
            <person name="Rensing S.A."/>
            <person name="Riano-Pachon D.M."/>
            <person name="Richier S."/>
            <person name="Rokitta S."/>
            <person name="Shiraiwa Y."/>
            <person name="Soanes D.M."/>
            <person name="van der Giezen M."/>
            <person name="Wahlund T.M."/>
            <person name="Williams B."/>
            <person name="Wilson W."/>
            <person name="Wolfe G."/>
            <person name="Wurch L.L."/>
        </authorList>
    </citation>
    <scope>NUCLEOTIDE SEQUENCE</scope>
</reference>
<dbReference type="KEGG" id="ehx:EMIHUDRAFT_123164"/>
<keyword evidence="4" id="KW-0408">Iron</keyword>
<dbReference type="InterPro" id="IPR017938">
    <property type="entry name" value="Riboflavin_synthase-like_b-brl"/>
</dbReference>
<reference evidence="6" key="2">
    <citation type="submission" date="2024-10" db="UniProtKB">
        <authorList>
            <consortium name="EnsemblProtists"/>
        </authorList>
    </citation>
    <scope>IDENTIFICATION</scope>
</reference>
<dbReference type="InterPro" id="IPR039261">
    <property type="entry name" value="FNR_nucleotide-bd"/>
</dbReference>
<dbReference type="STRING" id="2903.R1EUA0"/>
<name>A0A0D3K360_EMIH1</name>
<evidence type="ECO:0000256" key="1">
    <source>
        <dbReference type="ARBA" id="ARBA00022630"/>
    </source>
</evidence>
<dbReference type="GO" id="GO:0046872">
    <property type="term" value="F:metal ion binding"/>
    <property type="evidence" value="ECO:0007669"/>
    <property type="project" value="UniProtKB-KW"/>
</dbReference>
<keyword evidence="3" id="KW-0479">Metal-binding</keyword>
<dbReference type="GO" id="GO:0016491">
    <property type="term" value="F:oxidoreductase activity"/>
    <property type="evidence" value="ECO:0007669"/>
    <property type="project" value="TreeGrafter"/>
</dbReference>
<evidence type="ECO:0000256" key="2">
    <source>
        <dbReference type="ARBA" id="ARBA00022714"/>
    </source>
</evidence>
<dbReference type="PANTHER" id="PTHR47354:SF1">
    <property type="entry name" value="CARNITINE MONOOXYGENASE REDUCTASE SUBUNIT"/>
    <property type="match status" value="1"/>
</dbReference>
<dbReference type="GO" id="GO:0051537">
    <property type="term" value="F:2 iron, 2 sulfur cluster binding"/>
    <property type="evidence" value="ECO:0007669"/>
    <property type="project" value="UniProtKB-KW"/>
</dbReference>
<evidence type="ECO:0000256" key="4">
    <source>
        <dbReference type="ARBA" id="ARBA00023004"/>
    </source>
</evidence>
<evidence type="ECO:0000313" key="6">
    <source>
        <dbReference type="EnsemblProtists" id="EOD30195"/>
    </source>
</evidence>
<dbReference type="PANTHER" id="PTHR47354">
    <property type="entry name" value="NADH OXIDOREDUCTASE HCR"/>
    <property type="match status" value="1"/>
</dbReference>
<dbReference type="Gene3D" id="3.40.50.80">
    <property type="entry name" value="Nucleotide-binding domain of ferredoxin-NADP reductase (FNR) module"/>
    <property type="match status" value="1"/>
</dbReference>
<sequence length="264" mass="26673">MLRARRSRSFAYNGPQWSAARLCSGKASTTNPFAAAAAKKAAAASSTASTTNPFAAAAAKKAAAASSTASTTNPFAAAAAKKAAAASSTASTTNPFAAVAAKKAAAASSTANTTNPFAAAAAKKAAAKPAKKTWQPLKLTEKRRESDTITSFVFVHTDGSAPISYEAGQYLPIRLSVPGVKSPVAEGVGSRHLHDAVEVGDTIEGMAPKGDFVLKRGSTRPMAFVSGGVGITPMIAMMNTSIAEGVARGSVPKMVFLHGARNGS</sequence>
<dbReference type="EnsemblProtists" id="EOD30195">
    <property type="protein sequence ID" value="EOD30195"/>
    <property type="gene ID" value="EMIHUDRAFT_123164"/>
</dbReference>
<evidence type="ECO:0000313" key="7">
    <source>
        <dbReference type="Proteomes" id="UP000013827"/>
    </source>
</evidence>
<dbReference type="RefSeq" id="XP_005782624.1">
    <property type="nucleotide sequence ID" value="XM_005782567.1"/>
</dbReference>
<keyword evidence="7" id="KW-1185">Reference proteome</keyword>
<organism evidence="6 7">
    <name type="scientific">Emiliania huxleyi (strain CCMP1516)</name>
    <dbReference type="NCBI Taxonomy" id="280463"/>
    <lineage>
        <taxon>Eukaryota</taxon>
        <taxon>Haptista</taxon>
        <taxon>Haptophyta</taxon>
        <taxon>Prymnesiophyceae</taxon>
        <taxon>Isochrysidales</taxon>
        <taxon>Noelaerhabdaceae</taxon>
        <taxon>Emiliania</taxon>
    </lineage>
</organism>
<dbReference type="Gene3D" id="2.40.30.10">
    <property type="entry name" value="Translation factors"/>
    <property type="match status" value="2"/>
</dbReference>
<keyword evidence="5" id="KW-0411">Iron-sulfur</keyword>
<evidence type="ECO:0000256" key="5">
    <source>
        <dbReference type="ARBA" id="ARBA00023014"/>
    </source>
</evidence>
<dbReference type="HOGENOM" id="CLU_1055998_0_0_1"/>
<proteinExistence type="predicted"/>
<dbReference type="GeneID" id="17275469"/>
<evidence type="ECO:0000256" key="3">
    <source>
        <dbReference type="ARBA" id="ARBA00022723"/>
    </source>
</evidence>
<keyword evidence="1" id="KW-0285">Flavoprotein</keyword>
<accession>A0A0D3K360</accession>
<dbReference type="SUPFAM" id="SSF63380">
    <property type="entry name" value="Riboflavin synthase domain-like"/>
    <property type="match status" value="1"/>
</dbReference>